<name>A0AAN6Y617_9PEZI</name>
<feature type="region of interest" description="Disordered" evidence="1">
    <location>
        <begin position="247"/>
        <end position="273"/>
    </location>
</feature>
<evidence type="ECO:0000256" key="2">
    <source>
        <dbReference type="SAM" id="Phobius"/>
    </source>
</evidence>
<dbReference type="AlphaFoldDB" id="A0AAN6Y617"/>
<organism evidence="3 4">
    <name type="scientific">Rhypophila decipiens</name>
    <dbReference type="NCBI Taxonomy" id="261697"/>
    <lineage>
        <taxon>Eukaryota</taxon>
        <taxon>Fungi</taxon>
        <taxon>Dikarya</taxon>
        <taxon>Ascomycota</taxon>
        <taxon>Pezizomycotina</taxon>
        <taxon>Sordariomycetes</taxon>
        <taxon>Sordariomycetidae</taxon>
        <taxon>Sordariales</taxon>
        <taxon>Naviculisporaceae</taxon>
        <taxon>Rhypophila</taxon>
    </lineage>
</organism>
<feature type="transmembrane region" description="Helical" evidence="2">
    <location>
        <begin position="109"/>
        <end position="126"/>
    </location>
</feature>
<protein>
    <submittedName>
        <fullName evidence="3">Uncharacterized protein</fullName>
    </submittedName>
</protein>
<evidence type="ECO:0000313" key="4">
    <source>
        <dbReference type="Proteomes" id="UP001301769"/>
    </source>
</evidence>
<dbReference type="Proteomes" id="UP001301769">
    <property type="component" value="Unassembled WGS sequence"/>
</dbReference>
<keyword evidence="4" id="KW-1185">Reference proteome</keyword>
<reference evidence="3" key="2">
    <citation type="submission" date="2023-05" db="EMBL/GenBank/DDBJ databases">
        <authorList>
            <consortium name="Lawrence Berkeley National Laboratory"/>
            <person name="Steindorff A."/>
            <person name="Hensen N."/>
            <person name="Bonometti L."/>
            <person name="Westerberg I."/>
            <person name="Brannstrom I.O."/>
            <person name="Guillou S."/>
            <person name="Cros-Aarteil S."/>
            <person name="Calhoun S."/>
            <person name="Haridas S."/>
            <person name="Kuo A."/>
            <person name="Mondo S."/>
            <person name="Pangilinan J."/>
            <person name="Riley R."/>
            <person name="Labutti K."/>
            <person name="Andreopoulos B."/>
            <person name="Lipzen A."/>
            <person name="Chen C."/>
            <person name="Yanf M."/>
            <person name="Daum C."/>
            <person name="Ng V."/>
            <person name="Clum A."/>
            <person name="Ohm R."/>
            <person name="Martin F."/>
            <person name="Silar P."/>
            <person name="Natvig D."/>
            <person name="Lalanne C."/>
            <person name="Gautier V."/>
            <person name="Ament-Velasquez S.L."/>
            <person name="Kruys A."/>
            <person name="Hutchinson M.I."/>
            <person name="Powell A.J."/>
            <person name="Barry K."/>
            <person name="Miller A.N."/>
            <person name="Grigoriev I.V."/>
            <person name="Debuchy R."/>
            <person name="Gladieux P."/>
            <person name="Thoren M.H."/>
            <person name="Johannesson H."/>
        </authorList>
    </citation>
    <scope>NUCLEOTIDE SEQUENCE</scope>
    <source>
        <strain evidence="3">PSN293</strain>
    </source>
</reference>
<feature type="transmembrane region" description="Helical" evidence="2">
    <location>
        <begin position="77"/>
        <end position="97"/>
    </location>
</feature>
<keyword evidence="2" id="KW-0812">Transmembrane</keyword>
<feature type="region of interest" description="Disordered" evidence="1">
    <location>
        <begin position="191"/>
        <end position="229"/>
    </location>
</feature>
<keyword evidence="2" id="KW-0472">Membrane</keyword>
<dbReference type="EMBL" id="MU858125">
    <property type="protein sequence ID" value="KAK4212550.1"/>
    <property type="molecule type" value="Genomic_DNA"/>
</dbReference>
<sequence>MASCGGCVLSGFLFAGIGEVKGLTGQWISQGFVAFGSLTSLFYTTLHIRASRLGNTIYASSTSTVGFEHPLESQAVLTIRAAFLLWLSALPAISMGILHGGRTILKLDLFISTSGFLCTSFLVFIVERMESAFELPLFSPTPAHAYSVSLLGEDLEAAALRGGKGKNTKNKGKGSGASFSIGSSASSFTFTASSSSSGASSPTRAGGGRRIITVPAPSYGPRAHPGKGADRRVLTRLSVINAMVPPAQHHAASPPTPPQQQGTAAGASPSSARSALSTASNVASAAATKLTPIAAGVASTVSGWIWGGGNKPAAVPSGAGSGPQQAQQQQQMRAVQQPQEQAVRHGDDGGMPGGYYAGHGGGHGW</sequence>
<feature type="compositionally biased region" description="Low complexity" evidence="1">
    <location>
        <begin position="324"/>
        <end position="341"/>
    </location>
</feature>
<keyword evidence="2" id="KW-1133">Transmembrane helix</keyword>
<feature type="compositionally biased region" description="Low complexity" evidence="1">
    <location>
        <begin position="191"/>
        <end position="204"/>
    </location>
</feature>
<reference evidence="3" key="1">
    <citation type="journal article" date="2023" name="Mol. Phylogenet. Evol.">
        <title>Genome-scale phylogeny and comparative genomics of the fungal order Sordariales.</title>
        <authorList>
            <person name="Hensen N."/>
            <person name="Bonometti L."/>
            <person name="Westerberg I."/>
            <person name="Brannstrom I.O."/>
            <person name="Guillou S."/>
            <person name="Cros-Aarteil S."/>
            <person name="Calhoun S."/>
            <person name="Haridas S."/>
            <person name="Kuo A."/>
            <person name="Mondo S."/>
            <person name="Pangilinan J."/>
            <person name="Riley R."/>
            <person name="LaButti K."/>
            <person name="Andreopoulos B."/>
            <person name="Lipzen A."/>
            <person name="Chen C."/>
            <person name="Yan M."/>
            <person name="Daum C."/>
            <person name="Ng V."/>
            <person name="Clum A."/>
            <person name="Steindorff A."/>
            <person name="Ohm R.A."/>
            <person name="Martin F."/>
            <person name="Silar P."/>
            <person name="Natvig D.O."/>
            <person name="Lalanne C."/>
            <person name="Gautier V."/>
            <person name="Ament-Velasquez S.L."/>
            <person name="Kruys A."/>
            <person name="Hutchinson M.I."/>
            <person name="Powell A.J."/>
            <person name="Barry K."/>
            <person name="Miller A.N."/>
            <person name="Grigoriev I.V."/>
            <person name="Debuchy R."/>
            <person name="Gladieux P."/>
            <person name="Hiltunen Thoren M."/>
            <person name="Johannesson H."/>
        </authorList>
    </citation>
    <scope>NUCLEOTIDE SEQUENCE</scope>
    <source>
        <strain evidence="3">PSN293</strain>
    </source>
</reference>
<proteinExistence type="predicted"/>
<gene>
    <name evidence="3" type="ORF">QBC37DRAFT_374956</name>
</gene>
<evidence type="ECO:0000313" key="3">
    <source>
        <dbReference type="EMBL" id="KAK4212550.1"/>
    </source>
</evidence>
<comment type="caution">
    <text evidence="3">The sequence shown here is derived from an EMBL/GenBank/DDBJ whole genome shotgun (WGS) entry which is preliminary data.</text>
</comment>
<feature type="compositionally biased region" description="Gly residues" evidence="1">
    <location>
        <begin position="349"/>
        <end position="365"/>
    </location>
</feature>
<feature type="region of interest" description="Disordered" evidence="1">
    <location>
        <begin position="312"/>
        <end position="365"/>
    </location>
</feature>
<evidence type="ECO:0000256" key="1">
    <source>
        <dbReference type="SAM" id="MobiDB-lite"/>
    </source>
</evidence>
<accession>A0AAN6Y617</accession>